<evidence type="ECO:0000256" key="1">
    <source>
        <dbReference type="PROSITE-ProRule" id="PRU00473"/>
    </source>
</evidence>
<dbReference type="InterPro" id="IPR036737">
    <property type="entry name" value="OmpA-like_sf"/>
</dbReference>
<organism evidence="5 6">
    <name type="scientific">Roseovarius litoreus</name>
    <dbReference type="NCBI Taxonomy" id="1155722"/>
    <lineage>
        <taxon>Bacteria</taxon>
        <taxon>Pseudomonadati</taxon>
        <taxon>Pseudomonadota</taxon>
        <taxon>Alphaproteobacteria</taxon>
        <taxon>Rhodobacterales</taxon>
        <taxon>Roseobacteraceae</taxon>
        <taxon>Roseovarius</taxon>
    </lineage>
</organism>
<feature type="domain" description="OmpA-like" evidence="4">
    <location>
        <begin position="231"/>
        <end position="348"/>
    </location>
</feature>
<evidence type="ECO:0000313" key="5">
    <source>
        <dbReference type="EMBL" id="SHL31875.1"/>
    </source>
</evidence>
<sequence length="348" mass="36322">MLARLVLLLLCLSFPSVGAQAQSSAQTSAQTPVAGLSMPGTAVLTRELVEEAGSYRLPVGPFSDGIMRTLRVEGRIVQQAWRIEAQGMTTLQMLAPLRDQLTGAGFNILYDCAATACGGFDFRFNTRVMAAPDMFVDLLDYRFLAARRDGPNGVGQYVSLLVSRSGASGYIQVIHAGGARIGLSDEAGTNAASNAGTGTGTGTAGGTVTASGTGTAIPSPAQDLPLAEALLAWGHVRLADLEFETGRSALGQGPFASLAALAAFLNEDDGRRVALVGHTDSVGALEPNIDLSRARAAAVMTRLIDTYGVRPEQLEARGVGYLAPIASNRTDTGRDANRRVEAVLLNTQ</sequence>
<keyword evidence="6" id="KW-1185">Reference proteome</keyword>
<dbReference type="RefSeq" id="WP_149777737.1">
    <property type="nucleotide sequence ID" value="NZ_FRCB01000001.1"/>
</dbReference>
<dbReference type="AlphaFoldDB" id="A0A1M6ZNF5"/>
<protein>
    <submittedName>
        <fullName evidence="5">OmpA-OmpF porin, OOP family</fullName>
    </submittedName>
</protein>
<keyword evidence="3" id="KW-0732">Signal</keyword>
<dbReference type="SUPFAM" id="SSF103088">
    <property type="entry name" value="OmpA-like"/>
    <property type="match status" value="1"/>
</dbReference>
<feature type="region of interest" description="Disordered" evidence="2">
    <location>
        <begin position="193"/>
        <end position="216"/>
    </location>
</feature>
<feature type="compositionally biased region" description="Low complexity" evidence="2">
    <location>
        <begin position="206"/>
        <end position="216"/>
    </location>
</feature>
<dbReference type="Pfam" id="PF00691">
    <property type="entry name" value="OmpA"/>
    <property type="match status" value="1"/>
</dbReference>
<feature type="chain" id="PRO_5013200956" evidence="3">
    <location>
        <begin position="22"/>
        <end position="348"/>
    </location>
</feature>
<feature type="signal peptide" evidence="3">
    <location>
        <begin position="1"/>
        <end position="21"/>
    </location>
</feature>
<dbReference type="PROSITE" id="PS51123">
    <property type="entry name" value="OMPA_2"/>
    <property type="match status" value="1"/>
</dbReference>
<dbReference type="Gene3D" id="3.30.1330.60">
    <property type="entry name" value="OmpA-like domain"/>
    <property type="match status" value="1"/>
</dbReference>
<dbReference type="InterPro" id="IPR050330">
    <property type="entry name" value="Bact_OuterMem_StrucFunc"/>
</dbReference>
<reference evidence="5 6" key="1">
    <citation type="submission" date="2016-11" db="EMBL/GenBank/DDBJ databases">
        <authorList>
            <person name="Varghese N."/>
            <person name="Submissions S."/>
        </authorList>
    </citation>
    <scope>NUCLEOTIDE SEQUENCE [LARGE SCALE GENOMIC DNA]</scope>
    <source>
        <strain evidence="5 6">DSM 28249</strain>
    </source>
</reference>
<keyword evidence="1" id="KW-0472">Membrane</keyword>
<dbReference type="EMBL" id="FRCB01000001">
    <property type="protein sequence ID" value="SHL31875.1"/>
    <property type="molecule type" value="Genomic_DNA"/>
</dbReference>
<dbReference type="Proteomes" id="UP000322545">
    <property type="component" value="Unassembled WGS sequence"/>
</dbReference>
<dbReference type="CDD" id="cd07185">
    <property type="entry name" value="OmpA_C-like"/>
    <property type="match status" value="1"/>
</dbReference>
<evidence type="ECO:0000313" key="6">
    <source>
        <dbReference type="Proteomes" id="UP000322545"/>
    </source>
</evidence>
<evidence type="ECO:0000256" key="2">
    <source>
        <dbReference type="SAM" id="MobiDB-lite"/>
    </source>
</evidence>
<accession>A0A1M6ZNF5</accession>
<dbReference type="InterPro" id="IPR006665">
    <property type="entry name" value="OmpA-like"/>
</dbReference>
<evidence type="ECO:0000259" key="4">
    <source>
        <dbReference type="PROSITE" id="PS51123"/>
    </source>
</evidence>
<proteinExistence type="predicted"/>
<gene>
    <name evidence="5" type="ORF">SAMN05443432_101122</name>
</gene>
<dbReference type="PANTHER" id="PTHR30329:SF21">
    <property type="entry name" value="LIPOPROTEIN YIAD-RELATED"/>
    <property type="match status" value="1"/>
</dbReference>
<dbReference type="GO" id="GO:0016020">
    <property type="term" value="C:membrane"/>
    <property type="evidence" value="ECO:0007669"/>
    <property type="project" value="UniProtKB-UniRule"/>
</dbReference>
<name>A0A1M6ZNF5_9RHOB</name>
<dbReference type="PANTHER" id="PTHR30329">
    <property type="entry name" value="STATOR ELEMENT OF FLAGELLAR MOTOR COMPLEX"/>
    <property type="match status" value="1"/>
</dbReference>
<evidence type="ECO:0000256" key="3">
    <source>
        <dbReference type="SAM" id="SignalP"/>
    </source>
</evidence>